<organism evidence="2 3">
    <name type="scientific">Cochliobolus sativus</name>
    <name type="common">Common root rot and spot blotch fungus</name>
    <name type="synonym">Bipolaris sorokiniana</name>
    <dbReference type="NCBI Taxonomy" id="45130"/>
    <lineage>
        <taxon>Eukaryota</taxon>
        <taxon>Fungi</taxon>
        <taxon>Dikarya</taxon>
        <taxon>Ascomycota</taxon>
        <taxon>Pezizomycotina</taxon>
        <taxon>Dothideomycetes</taxon>
        <taxon>Pleosporomycetidae</taxon>
        <taxon>Pleosporales</taxon>
        <taxon>Pleosporineae</taxon>
        <taxon>Pleosporaceae</taxon>
        <taxon>Bipolaris</taxon>
    </lineage>
</organism>
<protein>
    <submittedName>
        <fullName evidence="2">Uncharacterized protein</fullName>
    </submittedName>
</protein>
<name>A0A8H5ZB60_COCSA</name>
<dbReference type="EMBL" id="WNKQ01000021">
    <property type="protein sequence ID" value="KAF5844790.1"/>
    <property type="molecule type" value="Genomic_DNA"/>
</dbReference>
<dbReference type="Proteomes" id="UP000624244">
    <property type="component" value="Unassembled WGS sequence"/>
</dbReference>
<evidence type="ECO:0000313" key="2">
    <source>
        <dbReference type="EMBL" id="KAF5844790.1"/>
    </source>
</evidence>
<accession>A0A8H5ZB60</accession>
<feature type="region of interest" description="Disordered" evidence="1">
    <location>
        <begin position="138"/>
        <end position="163"/>
    </location>
</feature>
<evidence type="ECO:0000313" key="3">
    <source>
        <dbReference type="Proteomes" id="UP000624244"/>
    </source>
</evidence>
<proteinExistence type="predicted"/>
<sequence length="180" mass="20426">MSNSAIYYLLCHPMKKGKSRQTMMNPKRRIQGTSFIYTFNSEQSAHFPVWTEPLKMGFGKTFRRWTCNIAFSPEHANFSTSTLVIQYSSQHMQSEEDLMPTTTQSQPPRLRCAAPAVFTPSETALHRPTSQTICHSLLDKRSRRKNGASQRGSVDTLNKKDGASFMRGSVQKKSSVSNIW</sequence>
<dbReference type="AlphaFoldDB" id="A0A8H5ZB60"/>
<comment type="caution">
    <text evidence="2">The sequence shown here is derived from an EMBL/GenBank/DDBJ whole genome shotgun (WGS) entry which is preliminary data.</text>
</comment>
<gene>
    <name evidence="2" type="ORF">GGP41_008770</name>
</gene>
<feature type="compositionally biased region" description="Polar residues" evidence="1">
    <location>
        <begin position="147"/>
        <end position="156"/>
    </location>
</feature>
<evidence type="ECO:0000256" key="1">
    <source>
        <dbReference type="SAM" id="MobiDB-lite"/>
    </source>
</evidence>
<reference evidence="2" key="1">
    <citation type="submission" date="2019-11" db="EMBL/GenBank/DDBJ databases">
        <title>Bipolaris sorokiniana Genome sequencing.</title>
        <authorList>
            <person name="Wang H."/>
        </authorList>
    </citation>
    <scope>NUCLEOTIDE SEQUENCE</scope>
</reference>